<dbReference type="EMBL" id="JATN01000311">
    <property type="protein sequence ID" value="EUC65607.1"/>
    <property type="molecule type" value="Genomic_DNA"/>
</dbReference>
<evidence type="ECO:0000313" key="1">
    <source>
        <dbReference type="EMBL" id="EUC65607.1"/>
    </source>
</evidence>
<reference evidence="2" key="1">
    <citation type="journal article" date="2014" name="Genome Announc.">
        <title>Draft genome sequence of the plant-pathogenic soil fungus Rhizoctonia solani anastomosis group 3 strain Rhs1AP.</title>
        <authorList>
            <person name="Cubeta M.A."/>
            <person name="Thomas E."/>
            <person name="Dean R.A."/>
            <person name="Jabaji S."/>
            <person name="Neate S.M."/>
            <person name="Tavantzis S."/>
            <person name="Toda T."/>
            <person name="Vilgalys R."/>
            <person name="Bharathan N."/>
            <person name="Fedorova-Abrams N."/>
            <person name="Pakala S.B."/>
            <person name="Pakala S.M."/>
            <person name="Zafar N."/>
            <person name="Joardar V."/>
            <person name="Losada L."/>
            <person name="Nierman W.C."/>
        </authorList>
    </citation>
    <scope>NUCLEOTIDE SEQUENCE [LARGE SCALE GENOMIC DNA]</scope>
    <source>
        <strain evidence="2">AG-3</strain>
    </source>
</reference>
<gene>
    <name evidence="1" type="ORF">RSOL_448440</name>
</gene>
<proteinExistence type="predicted"/>
<organism evidence="1 2">
    <name type="scientific">Rhizoctonia solani AG-3 Rhs1AP</name>
    <dbReference type="NCBI Taxonomy" id="1086054"/>
    <lineage>
        <taxon>Eukaryota</taxon>
        <taxon>Fungi</taxon>
        <taxon>Dikarya</taxon>
        <taxon>Basidiomycota</taxon>
        <taxon>Agaricomycotina</taxon>
        <taxon>Agaricomycetes</taxon>
        <taxon>Cantharellales</taxon>
        <taxon>Ceratobasidiaceae</taxon>
        <taxon>Rhizoctonia</taxon>
    </lineage>
</organism>
<feature type="non-terminal residue" evidence="1">
    <location>
        <position position="108"/>
    </location>
</feature>
<name>X8JPA3_9AGAM</name>
<dbReference type="AlphaFoldDB" id="X8JPA3"/>
<comment type="caution">
    <text evidence="1">The sequence shown here is derived from an EMBL/GenBank/DDBJ whole genome shotgun (WGS) entry which is preliminary data.</text>
</comment>
<dbReference type="OrthoDB" id="3161125at2759"/>
<sequence>MNPSAPVCTRVYIPDQALQYKNQLNNWCDRVRIQHIAFNTNPTVHRDPQGLPSIVDLRLYGRTGIQYNQASPFEVRDQNVVGWGTSVKAAEEMAAAGLLKSGRYCFYY</sequence>
<evidence type="ECO:0000313" key="2">
    <source>
        <dbReference type="Proteomes" id="UP000030108"/>
    </source>
</evidence>
<accession>X8JPA3</accession>
<dbReference type="Proteomes" id="UP000030108">
    <property type="component" value="Unassembled WGS sequence"/>
</dbReference>
<protein>
    <submittedName>
        <fullName evidence="1">Uncharacterized protein</fullName>
    </submittedName>
</protein>